<reference evidence="3" key="2">
    <citation type="submission" date="2025-08" db="UniProtKB">
        <authorList>
            <consortium name="RefSeq"/>
        </authorList>
    </citation>
    <scope>IDENTIFICATION</scope>
</reference>
<proteinExistence type="predicted"/>
<dbReference type="SUPFAM" id="SSF50630">
    <property type="entry name" value="Acid proteases"/>
    <property type="match status" value="1"/>
</dbReference>
<dbReference type="PaxDb" id="3635-A0A1U8IAK5"/>
<dbReference type="AlphaFoldDB" id="A0A1U8IAK5"/>
<dbReference type="PANTHER" id="PTHR15503">
    <property type="entry name" value="LDOC1 RELATED"/>
    <property type="match status" value="1"/>
</dbReference>
<evidence type="ECO:0000313" key="2">
    <source>
        <dbReference type="Proteomes" id="UP000818029"/>
    </source>
</evidence>
<dbReference type="Proteomes" id="UP000818029">
    <property type="component" value="Chromosome D09"/>
</dbReference>
<feature type="compositionally biased region" description="Basic and acidic residues" evidence="1">
    <location>
        <begin position="96"/>
        <end position="112"/>
    </location>
</feature>
<dbReference type="InterPro" id="IPR021109">
    <property type="entry name" value="Peptidase_aspartic_dom_sf"/>
</dbReference>
<evidence type="ECO:0000256" key="1">
    <source>
        <dbReference type="SAM" id="MobiDB-lite"/>
    </source>
</evidence>
<sequence length="456" mass="51656">MSAHGTCSCGIRGCSRGRRRLQLNLRLWAMGVTRVSPIVDEYLLKATERIMNDIECNPEQKLKGAVSLLRDEEYQWWFSVEEVDKTKIAEEVKRVERQNRDRERGKNKRDSEPSSSIQRLKKWARPDGPYRVGVHVALAGIQPCGDCGRRHLGECWRRLRACLRCGSLEHQIRECPQRADQMQRAPGRGVNQTEARQTALVFVARRQEDKGTLDVIISTFFIFDVPYTALIDIGSTHSYVANPVFQNLGIYMDCTSSEITVLSPLGQSVRASRLYRNVSLEVQGTVFSANLMELPFGEFDLILGIDWLVKQKVSLDCASKRLVLKVVDDEEVVVIGERRDYLSNVIFTLVAEKLVRKGCEAYLAYINVSISGDSSVKGTGTVRDFLDIFPEELPGLPSKWEVEFNIELLLGTASVFITPYRMALKELTELNAQLQELLDRGFICPSMSLRGHQFCL</sequence>
<dbReference type="OrthoDB" id="1749844at2759"/>
<dbReference type="RefSeq" id="XP_016673298.1">
    <property type="nucleotide sequence ID" value="XM_016817809.1"/>
</dbReference>
<reference evidence="2" key="1">
    <citation type="journal article" date="2020" name="Nat. Genet.">
        <title>Genomic diversifications of five Gossypium allopolyploid species and their impact on cotton improvement.</title>
        <authorList>
            <person name="Chen Z.J."/>
            <person name="Sreedasyam A."/>
            <person name="Ando A."/>
            <person name="Song Q."/>
            <person name="De Santiago L.M."/>
            <person name="Hulse-Kemp A.M."/>
            <person name="Ding M."/>
            <person name="Ye W."/>
            <person name="Kirkbride R.C."/>
            <person name="Jenkins J."/>
            <person name="Plott C."/>
            <person name="Lovell J."/>
            <person name="Lin Y.M."/>
            <person name="Vaughn R."/>
            <person name="Liu B."/>
            <person name="Simpson S."/>
            <person name="Scheffler B.E."/>
            <person name="Wen L."/>
            <person name="Saski C.A."/>
            <person name="Grover C.E."/>
            <person name="Hu G."/>
            <person name="Conover J.L."/>
            <person name="Carlson J.W."/>
            <person name="Shu S."/>
            <person name="Boston L.B."/>
            <person name="Williams M."/>
            <person name="Peterson D.G."/>
            <person name="McGee K."/>
            <person name="Jones D.C."/>
            <person name="Wendel J.F."/>
            <person name="Stelly D.M."/>
            <person name="Grimwood J."/>
            <person name="Schmutz J."/>
        </authorList>
    </citation>
    <scope>NUCLEOTIDE SEQUENCE [LARGE SCALE GENOMIC DNA]</scope>
    <source>
        <strain evidence="2">cv. TM-1</strain>
    </source>
</reference>
<accession>A0A1U8IAK5</accession>
<feature type="region of interest" description="Disordered" evidence="1">
    <location>
        <begin position="96"/>
        <end position="119"/>
    </location>
</feature>
<dbReference type="Pfam" id="PF08284">
    <property type="entry name" value="RVP_2"/>
    <property type="match status" value="1"/>
</dbReference>
<gene>
    <name evidence="3" type="primary">LOC107892755</name>
</gene>
<dbReference type="InterPro" id="IPR032567">
    <property type="entry name" value="RTL1-rel"/>
</dbReference>
<protein>
    <recommendedName>
        <fullName evidence="4">DNA/RNA polymerases superfamily protein</fullName>
    </recommendedName>
</protein>
<dbReference type="GeneID" id="107892755"/>
<dbReference type="CDD" id="cd00303">
    <property type="entry name" value="retropepsin_like"/>
    <property type="match status" value="1"/>
</dbReference>
<dbReference type="Gene3D" id="2.40.70.10">
    <property type="entry name" value="Acid Proteases"/>
    <property type="match status" value="1"/>
</dbReference>
<evidence type="ECO:0008006" key="4">
    <source>
        <dbReference type="Google" id="ProtNLM"/>
    </source>
</evidence>
<evidence type="ECO:0000313" key="3">
    <source>
        <dbReference type="RefSeq" id="XP_016673298.1"/>
    </source>
</evidence>
<name>A0A1U8IAK5_GOSHI</name>
<dbReference type="InterPro" id="IPR043502">
    <property type="entry name" value="DNA/RNA_pol_sf"/>
</dbReference>
<dbReference type="PANTHER" id="PTHR15503:SF45">
    <property type="entry name" value="RNA-DIRECTED DNA POLYMERASE HOMOLOG"/>
    <property type="match status" value="1"/>
</dbReference>
<organism evidence="2 3">
    <name type="scientific">Gossypium hirsutum</name>
    <name type="common">Upland cotton</name>
    <name type="synonym">Gossypium mexicanum</name>
    <dbReference type="NCBI Taxonomy" id="3635"/>
    <lineage>
        <taxon>Eukaryota</taxon>
        <taxon>Viridiplantae</taxon>
        <taxon>Streptophyta</taxon>
        <taxon>Embryophyta</taxon>
        <taxon>Tracheophyta</taxon>
        <taxon>Spermatophyta</taxon>
        <taxon>Magnoliopsida</taxon>
        <taxon>eudicotyledons</taxon>
        <taxon>Gunneridae</taxon>
        <taxon>Pentapetalae</taxon>
        <taxon>rosids</taxon>
        <taxon>malvids</taxon>
        <taxon>Malvales</taxon>
        <taxon>Malvaceae</taxon>
        <taxon>Malvoideae</taxon>
        <taxon>Gossypium</taxon>
    </lineage>
</organism>
<dbReference type="SUPFAM" id="SSF56672">
    <property type="entry name" value="DNA/RNA polymerases"/>
    <property type="match status" value="1"/>
</dbReference>
<keyword evidence="2" id="KW-1185">Reference proteome</keyword>
<dbReference type="Gene3D" id="3.10.10.10">
    <property type="entry name" value="HIV Type 1 Reverse Transcriptase, subunit A, domain 1"/>
    <property type="match status" value="1"/>
</dbReference>
<dbReference type="KEGG" id="ghi:107892755"/>